<accession>A0A0G9BYE0</accession>
<comment type="caution">
    <text evidence="3">The sequence shown here is derived from an EMBL/GenBank/DDBJ whole genome shotgun (WGS) entry which is preliminary data.</text>
</comment>
<reference evidence="2 5" key="1">
    <citation type="submission" date="2015-02" db="EMBL/GenBank/DDBJ databases">
        <title>Whole genome sequencing of multiple isolates of three species of pepper and tomato-infecting xanthomonads reveals genetic diversity in field strains and pinpoints effectors responsible for host specificity.</title>
        <authorList>
            <person name="Schwartz A."/>
            <person name="Dahlbeck D."/>
            <person name="Staskawicz B."/>
            <person name="Bart R."/>
            <person name="Potnis N."/>
            <person name="Minsavage G."/>
            <person name="Timilsina S."/>
            <person name="Goss E."/>
            <person name="Jones J."/>
            <person name="Vallad G."/>
            <person name="Barak J."/>
            <person name="Miller S."/>
            <person name="Ritchie D."/>
            <person name="Martins J.Jr."/>
            <person name="Patane J.S."/>
            <person name="Setubal J.C."/>
        </authorList>
    </citation>
    <scope>NUCLEOTIDE SEQUENCE [LARGE SCALE GENOMIC DNA]</scope>
    <source>
        <strain evidence="2 5">Xp3-15</strain>
    </source>
</reference>
<evidence type="ECO:0000313" key="4">
    <source>
        <dbReference type="EMBL" id="RXD57679.1"/>
    </source>
</evidence>
<evidence type="ECO:0000313" key="5">
    <source>
        <dbReference type="Proteomes" id="UP000035369"/>
    </source>
</evidence>
<dbReference type="GeneID" id="97511699"/>
<dbReference type="AlphaFoldDB" id="A0A0G9BYE0"/>
<reference evidence="4 6" key="2">
    <citation type="submission" date="2018-02" db="EMBL/GenBank/DDBJ databases">
        <title>Characterization of Xanthomonas diversity in transplant houses and field plants.</title>
        <authorList>
            <person name="Abrahamian P."/>
            <person name="Timilsina S."/>
            <person name="Minsavage G.V."/>
            <person name="Goss E.M."/>
            <person name="Jones J.B."/>
            <person name="Vallad G.E."/>
        </authorList>
    </citation>
    <scope>NUCLEOTIDE SEQUENCE [LARGE SCALE GENOMIC DNA]</scope>
    <source>
        <strain evidence="4 6">GEV2132</strain>
    </source>
</reference>
<keyword evidence="1" id="KW-0732">Signal</keyword>
<name>A0A0G9BYE0_XANPE</name>
<sequence length="289" mass="30826">MHTRLLSVALAALLPLATHAAEPSRAVLLVQTYDNQPTDDPLEYIPVWLGEGIARESTLPKALLGQPLRVFNAGVSTGNVRLAALTVDDNSMCGGTAKLRIKGNPTLSDSPLLSTVDVNPGKRFAGRAATVSERAELFAQVNNTAPLRKRVKPAALAQALAAFDADRAQDLAALQIVTDTQQPQRRVAILTSNHPIETGNPENPTGVLVVLAIFEHDGSRWQFRKGHAASGCDDCEDLPLRTHLLQFGDIDGNGTLDFVLAESGYESYGFSLLLGEGASWRSEALPGGC</sequence>
<evidence type="ECO:0000313" key="6">
    <source>
        <dbReference type="Proteomes" id="UP000289372"/>
    </source>
</evidence>
<dbReference type="EMBL" id="JZUY01000032">
    <property type="protein sequence ID" value="KLC09352.1"/>
    <property type="molecule type" value="Genomic_DNA"/>
</dbReference>
<feature type="signal peptide" evidence="1">
    <location>
        <begin position="1"/>
        <end position="20"/>
    </location>
</feature>
<evidence type="ECO:0000256" key="1">
    <source>
        <dbReference type="SAM" id="SignalP"/>
    </source>
</evidence>
<gene>
    <name evidence="4" type="ORF">DB769_00030</name>
    <name evidence="3" type="ORF">G3W61_06515</name>
    <name evidence="2" type="ORF">XP315_02485</name>
</gene>
<evidence type="ECO:0000313" key="2">
    <source>
        <dbReference type="EMBL" id="KLC09352.1"/>
    </source>
</evidence>
<evidence type="ECO:0000313" key="7">
    <source>
        <dbReference type="Proteomes" id="UP000471082"/>
    </source>
</evidence>
<dbReference type="EMBL" id="PUUL01000001">
    <property type="protein sequence ID" value="RXD57679.1"/>
    <property type="molecule type" value="Genomic_DNA"/>
</dbReference>
<reference evidence="3 7" key="3">
    <citation type="submission" date="2019-11" db="EMBL/GenBank/DDBJ databases">
        <title>Genome-resolved metagenomics to study the prevalence of co-infection and intraspecific heterogeneity among plant pathogen metapopulations.</title>
        <authorList>
            <person name="Newberry E."/>
            <person name="Bhandari R."/>
            <person name="Kemble J."/>
            <person name="Sikora E."/>
            <person name="Potnis N."/>
        </authorList>
    </citation>
    <scope>NUCLEOTIDE SEQUENCE [LARGE SCALE GENOMIC DNA]</scope>
    <source>
        <strain evidence="3">Xp_Tom_Tuscaloosa_18b</strain>
    </source>
</reference>
<dbReference type="EMBL" id="JAAGYU010000020">
    <property type="protein sequence ID" value="NEL75908.1"/>
    <property type="molecule type" value="Genomic_DNA"/>
</dbReference>
<evidence type="ECO:0000313" key="3">
    <source>
        <dbReference type="EMBL" id="NEL75908.1"/>
    </source>
</evidence>
<proteinExistence type="predicted"/>
<dbReference type="KEGG" id="xpe:BJD13_21640"/>
<organism evidence="3 7">
    <name type="scientific">Xanthomonas perforans</name>
    <dbReference type="NCBI Taxonomy" id="442694"/>
    <lineage>
        <taxon>Bacteria</taxon>
        <taxon>Pseudomonadati</taxon>
        <taxon>Pseudomonadota</taxon>
        <taxon>Gammaproteobacteria</taxon>
        <taxon>Lysobacterales</taxon>
        <taxon>Lysobacteraceae</taxon>
        <taxon>Xanthomonas</taxon>
    </lineage>
</organism>
<feature type="chain" id="PRO_5044542894" description="VCBS repeat-containing protein" evidence="1">
    <location>
        <begin position="21"/>
        <end position="289"/>
    </location>
</feature>
<dbReference type="RefSeq" id="WP_008573787.1">
    <property type="nucleotide sequence ID" value="NZ_CP018475.1"/>
</dbReference>
<dbReference type="Proteomes" id="UP000289372">
    <property type="component" value="Unassembled WGS sequence"/>
</dbReference>
<protein>
    <recommendedName>
        <fullName evidence="8">VCBS repeat-containing protein</fullName>
    </recommendedName>
</protein>
<keyword evidence="5" id="KW-1185">Reference proteome</keyword>
<dbReference type="Proteomes" id="UP000471082">
    <property type="component" value="Unassembled WGS sequence"/>
</dbReference>
<dbReference type="Proteomes" id="UP000035369">
    <property type="component" value="Unassembled WGS sequence"/>
</dbReference>
<evidence type="ECO:0008006" key="8">
    <source>
        <dbReference type="Google" id="ProtNLM"/>
    </source>
</evidence>